<evidence type="ECO:0000259" key="1">
    <source>
        <dbReference type="Pfam" id="PF00912"/>
    </source>
</evidence>
<reference evidence="2" key="1">
    <citation type="submission" date="2013-08" db="EMBL/GenBank/DDBJ databases">
        <authorList>
            <person name="Mendez C."/>
            <person name="Richter M."/>
            <person name="Ferrer M."/>
            <person name="Sanchez J."/>
        </authorList>
    </citation>
    <scope>NUCLEOTIDE SEQUENCE</scope>
</reference>
<dbReference type="InterPro" id="IPR001264">
    <property type="entry name" value="Glyco_trans_51"/>
</dbReference>
<dbReference type="Pfam" id="PF00912">
    <property type="entry name" value="Transgly"/>
    <property type="match status" value="1"/>
</dbReference>
<name>T1A207_9ZZZZ</name>
<dbReference type="Gene3D" id="1.10.3810.10">
    <property type="entry name" value="Biosynthetic peptidoglycan transglycosylase-like"/>
    <property type="match status" value="1"/>
</dbReference>
<dbReference type="SUPFAM" id="SSF53955">
    <property type="entry name" value="Lysozyme-like"/>
    <property type="match status" value="1"/>
</dbReference>
<gene>
    <name evidence="2" type="ORF">B1B_16715</name>
</gene>
<dbReference type="InterPro" id="IPR023346">
    <property type="entry name" value="Lysozyme-like_dom_sf"/>
</dbReference>
<protein>
    <submittedName>
        <fullName evidence="2">Glycosyl transferase family protein</fullName>
    </submittedName>
</protein>
<dbReference type="GO" id="GO:0016740">
    <property type="term" value="F:transferase activity"/>
    <property type="evidence" value="ECO:0007669"/>
    <property type="project" value="UniProtKB-KW"/>
</dbReference>
<accession>T1A207</accession>
<evidence type="ECO:0000313" key="2">
    <source>
        <dbReference type="EMBL" id="EQD35885.1"/>
    </source>
</evidence>
<feature type="non-terminal residue" evidence="2">
    <location>
        <position position="55"/>
    </location>
</feature>
<dbReference type="EMBL" id="AUZY01011137">
    <property type="protein sequence ID" value="EQD35885.1"/>
    <property type="molecule type" value="Genomic_DNA"/>
</dbReference>
<proteinExistence type="predicted"/>
<dbReference type="InterPro" id="IPR036950">
    <property type="entry name" value="PBP_transglycosylase"/>
</dbReference>
<comment type="caution">
    <text evidence="2">The sequence shown here is derived from an EMBL/GenBank/DDBJ whole genome shotgun (WGS) entry which is preliminary data.</text>
</comment>
<keyword evidence="2" id="KW-0808">Transferase</keyword>
<feature type="domain" description="Glycosyl transferase family 51" evidence="1">
    <location>
        <begin position="8"/>
        <end position="53"/>
    </location>
</feature>
<sequence>MRVVLECYEKTLRRKLREQLVAIALSSKRSKAQIAKAYLGNAFYGSGRCGLSALT</sequence>
<dbReference type="AlphaFoldDB" id="T1A207"/>
<organism evidence="2">
    <name type="scientific">mine drainage metagenome</name>
    <dbReference type="NCBI Taxonomy" id="410659"/>
    <lineage>
        <taxon>unclassified sequences</taxon>
        <taxon>metagenomes</taxon>
        <taxon>ecological metagenomes</taxon>
    </lineage>
</organism>
<reference evidence="2" key="2">
    <citation type="journal article" date="2014" name="ISME J.">
        <title>Microbial stratification in low pH oxic and suboxic macroscopic growths along an acid mine drainage.</title>
        <authorList>
            <person name="Mendez-Garcia C."/>
            <person name="Mesa V."/>
            <person name="Sprenger R.R."/>
            <person name="Richter M."/>
            <person name="Diez M.S."/>
            <person name="Solano J."/>
            <person name="Bargiela R."/>
            <person name="Golyshina O.V."/>
            <person name="Manteca A."/>
            <person name="Ramos J.L."/>
            <person name="Gallego J.R."/>
            <person name="Llorente I."/>
            <person name="Martins Dos Santos V.A."/>
            <person name="Jensen O.N."/>
            <person name="Pelaez A.I."/>
            <person name="Sanchez J."/>
            <person name="Ferrer M."/>
        </authorList>
    </citation>
    <scope>NUCLEOTIDE SEQUENCE</scope>
</reference>